<feature type="compositionally biased region" description="Polar residues" evidence="7">
    <location>
        <begin position="138"/>
        <end position="154"/>
    </location>
</feature>
<comment type="similarity">
    <text evidence="5">Belongs to the protein kinase superfamily. Ser/Thr protein kinase family. GCN2 subfamily.</text>
</comment>
<dbReference type="InterPro" id="IPR044736">
    <property type="entry name" value="Gid1/RanBPM/SPLA_SPRY"/>
</dbReference>
<dbReference type="InterPro" id="IPR017441">
    <property type="entry name" value="Protein_kinase_ATP_BS"/>
</dbReference>
<dbReference type="InterPro" id="IPR008271">
    <property type="entry name" value="Ser/Thr_kinase_AS"/>
</dbReference>
<organism evidence="9 10">
    <name type="scientific">Naegleria fowleri</name>
    <name type="common">Brain eating amoeba</name>
    <dbReference type="NCBI Taxonomy" id="5763"/>
    <lineage>
        <taxon>Eukaryota</taxon>
        <taxon>Discoba</taxon>
        <taxon>Heterolobosea</taxon>
        <taxon>Tetramitia</taxon>
        <taxon>Eutetramitia</taxon>
        <taxon>Vahlkampfiidae</taxon>
        <taxon>Naegleria</taxon>
    </lineage>
</organism>
<dbReference type="PROSITE" id="PS50011">
    <property type="entry name" value="PROTEIN_KINASE_DOM"/>
    <property type="match status" value="1"/>
</dbReference>
<evidence type="ECO:0000313" key="9">
    <source>
        <dbReference type="EMBL" id="KAF0981903.1"/>
    </source>
</evidence>
<keyword evidence="1" id="KW-0808">Transferase</keyword>
<dbReference type="OrthoDB" id="6513976at2759"/>
<dbReference type="Gene3D" id="2.60.120.920">
    <property type="match status" value="1"/>
</dbReference>
<feature type="region of interest" description="Disordered" evidence="7">
    <location>
        <begin position="138"/>
        <end position="229"/>
    </location>
</feature>
<evidence type="ECO:0000313" key="10">
    <source>
        <dbReference type="Proteomes" id="UP000444721"/>
    </source>
</evidence>
<dbReference type="EMBL" id="VFQX01000012">
    <property type="protein sequence ID" value="KAF0981903.1"/>
    <property type="molecule type" value="Genomic_DNA"/>
</dbReference>
<dbReference type="GO" id="GO:0005737">
    <property type="term" value="C:cytoplasm"/>
    <property type="evidence" value="ECO:0007669"/>
    <property type="project" value="TreeGrafter"/>
</dbReference>
<dbReference type="GO" id="GO:0005634">
    <property type="term" value="C:nucleus"/>
    <property type="evidence" value="ECO:0007669"/>
    <property type="project" value="TreeGrafter"/>
</dbReference>
<feature type="compositionally biased region" description="Low complexity" evidence="7">
    <location>
        <begin position="59"/>
        <end position="81"/>
    </location>
</feature>
<feature type="compositionally biased region" description="Polar residues" evidence="7">
    <location>
        <begin position="219"/>
        <end position="229"/>
    </location>
</feature>
<feature type="domain" description="Protein kinase" evidence="8">
    <location>
        <begin position="427"/>
        <end position="707"/>
    </location>
</feature>
<dbReference type="InterPro" id="IPR000719">
    <property type="entry name" value="Prot_kinase_dom"/>
</dbReference>
<dbReference type="PROSITE" id="PS00108">
    <property type="entry name" value="PROTEIN_KINASE_ST"/>
    <property type="match status" value="1"/>
</dbReference>
<dbReference type="VEuPathDB" id="AmoebaDB:NF0040380"/>
<keyword evidence="3" id="KW-0418">Kinase</keyword>
<keyword evidence="4 6" id="KW-0067">ATP-binding</keyword>
<dbReference type="CDD" id="cd12885">
    <property type="entry name" value="SPRY_RanBP_like"/>
    <property type="match status" value="1"/>
</dbReference>
<evidence type="ECO:0000256" key="5">
    <source>
        <dbReference type="ARBA" id="ARBA00037982"/>
    </source>
</evidence>
<evidence type="ECO:0000256" key="7">
    <source>
        <dbReference type="SAM" id="MobiDB-lite"/>
    </source>
</evidence>
<dbReference type="PANTHER" id="PTHR11042">
    <property type="entry name" value="EUKARYOTIC TRANSLATION INITIATION FACTOR 2-ALPHA KINASE EIF2-ALPHA KINASE -RELATED"/>
    <property type="match status" value="1"/>
</dbReference>
<protein>
    <recommendedName>
        <fullName evidence="8">Protein kinase domain-containing protein</fullName>
    </recommendedName>
</protein>
<dbReference type="VEuPathDB" id="AmoebaDB:NF0040390"/>
<dbReference type="Gene3D" id="1.10.510.10">
    <property type="entry name" value="Transferase(Phosphotransferase) domain 1"/>
    <property type="match status" value="1"/>
</dbReference>
<dbReference type="InterPro" id="IPR043136">
    <property type="entry name" value="B30.2/SPRY_sf"/>
</dbReference>
<feature type="compositionally biased region" description="Low complexity" evidence="7">
    <location>
        <begin position="13"/>
        <end position="50"/>
    </location>
</feature>
<dbReference type="Pfam" id="PF00069">
    <property type="entry name" value="Pkinase"/>
    <property type="match status" value="1"/>
</dbReference>
<name>A0A6A5BUZ5_NAEFO</name>
<dbReference type="InterPro" id="IPR011009">
    <property type="entry name" value="Kinase-like_dom_sf"/>
</dbReference>
<dbReference type="SUPFAM" id="SSF56112">
    <property type="entry name" value="Protein kinase-like (PK-like)"/>
    <property type="match status" value="1"/>
</dbReference>
<feature type="region of interest" description="Disordered" evidence="7">
    <location>
        <begin position="1"/>
        <end position="112"/>
    </location>
</feature>
<feature type="compositionally biased region" description="Low complexity" evidence="7">
    <location>
        <begin position="90"/>
        <end position="101"/>
    </location>
</feature>
<dbReference type="InterPro" id="IPR050339">
    <property type="entry name" value="CC_SR_Kinase"/>
</dbReference>
<keyword evidence="10" id="KW-1185">Reference proteome</keyword>
<keyword evidence="2 6" id="KW-0547">Nucleotide-binding</keyword>
<evidence type="ECO:0000256" key="1">
    <source>
        <dbReference type="ARBA" id="ARBA00022679"/>
    </source>
</evidence>
<feature type="compositionally biased region" description="Pro residues" evidence="7">
    <location>
        <begin position="1"/>
        <end position="12"/>
    </location>
</feature>
<evidence type="ECO:0000256" key="6">
    <source>
        <dbReference type="PROSITE-ProRule" id="PRU10141"/>
    </source>
</evidence>
<sequence>MTQPNHPSPQQPSSPSQFHQHPLQQQFSSPFYNPSSRPSSSSSSSPIPLSLHARNNHLTMNHQRTTTPTTTMVFMNNTNNTASPIAMGGSSSSDSASSSPSLGREEGRVVHNRQRRLAITSSSSTHMQPFIQNNGMVQQQQQFTPTPSNYSVHANNNNNTTTTTNSTTTSSTFSTNQQNSNQMVDSFVITEDDVESHHEGRLQSIPQQTPPPQQQQQTYNPYSRNNLSNQRDMVSSFGVLENDDEENYDIDQNFSPPLQHNVELIMKNNVNTITTQNAMTDSDVELDFGSSYLFQRRPILSTQNANVKRSILDPINERVLPHQKIDTGQHGNNYVDSFGQLDYSNSEIQNTKQPTPNNDEEYDLMGLSEIGKKSSASPENHYLPVISPNNYSHHTNVIINGNIGQSYYDYNWSVGDVITDIKNSKSFKLLEQLGEGSFGAVFRVVHLGSNVQYALKRITINDYQEKEVKLMMMLDHENIVKYYDSFMDSNKRYYCILMEYCSGKHLDHFLAELKEISNESKGLKTLSMDVRFLWFVKLLEVLHYLHQNKVIHRDLKPQNIIVQYNSEHLRNNFEQEIRKITLKIIDFGLAKQLVHKNSTSTICGTRAYVAPEIKPGAEYDYKVDVYSLGIIFMQLSAGLNVKDFQQLIDQRARRHNTDFWSFMRSSYYFDFIHDHVFDIGTKRIVQMMVCSREERKSAAEILDHTIIQTWRFIFDNDSSKLLNILSKPESILGFLSGLDSSNAYLTRSILGMKDLISNEKLRPKCCELISEYKVLPVLLFYVSRKLFSDHKILSEQQKTPAEMFDEIFKNTLNIIAKVMIYYDGQPNKERIKRIIREMRNETSLLLVDDLGRYSTTCILSFIHVKISTNPNFFYTLPCLRVVFMLCKYDKSARVGYCIWLERHKSKIGKIDEPLPEKKTELLRGISTYISLIEPGYSTLLSLNNFVDPMFVEAFNEIPFHHRRPHIKQIWKKLGQLLTLSLDRGDEKTAETVLGVMNNFLYDYHQLERITTYSGVSNTKFAAITGDSNICGLPNSTYYLIPNGTSTFGLVKNYAHVDRQTLIYQLVCNDLNPQEIKICHFDQPPSNLLSNDKEIVNDFLGCFSPVSLNPVDFSHLLNLPGSPLTMVDNNRTFYFHSNRTTKMAICTKDPLFFFQPQAVEQKIKFGQSPKNFGMKDMARSSTSTIFYYEVQIHRLVSSKIAIGILARSSINEKTSIERKYIYHAQDGFVFIAADQKEILYKELEIVAHCGDTIGCGFTNQGEVYFTMNGVFLFFASLHQRIAHASIFPILEVLSTPNDECLLHYNFGENLASEPFVFQHQQPLVRDASREIFFRDSLSAMKKINFQQISSMAKAKELRRCLEMNYRKLSESE</sequence>
<evidence type="ECO:0000256" key="4">
    <source>
        <dbReference type="ARBA" id="ARBA00022840"/>
    </source>
</evidence>
<gene>
    <name evidence="9" type="ORF">FDP41_011764</name>
</gene>
<dbReference type="VEuPathDB" id="AmoebaDB:NfTy_021470"/>
<dbReference type="RefSeq" id="XP_044566616.1">
    <property type="nucleotide sequence ID" value="XM_044702209.1"/>
</dbReference>
<dbReference type="Proteomes" id="UP000444721">
    <property type="component" value="Unassembled WGS sequence"/>
</dbReference>
<reference evidence="9 10" key="1">
    <citation type="journal article" date="2019" name="Sci. Rep.">
        <title>Nanopore sequencing improves the draft genome of the human pathogenic amoeba Naegleria fowleri.</title>
        <authorList>
            <person name="Liechti N."/>
            <person name="Schurch N."/>
            <person name="Bruggmann R."/>
            <person name="Wittwer M."/>
        </authorList>
    </citation>
    <scope>NUCLEOTIDE SEQUENCE [LARGE SCALE GENOMIC DNA]</scope>
    <source>
        <strain evidence="9 10">ATCC 30894</strain>
    </source>
</reference>
<feature type="binding site" evidence="6">
    <location>
        <position position="456"/>
    </location>
    <ligand>
        <name>ATP</name>
        <dbReference type="ChEBI" id="CHEBI:30616"/>
    </ligand>
</feature>
<evidence type="ECO:0000259" key="8">
    <source>
        <dbReference type="PROSITE" id="PS50011"/>
    </source>
</evidence>
<accession>A0A6A5BUZ5</accession>
<dbReference type="GO" id="GO:0005524">
    <property type="term" value="F:ATP binding"/>
    <property type="evidence" value="ECO:0007669"/>
    <property type="project" value="UniProtKB-UniRule"/>
</dbReference>
<evidence type="ECO:0000256" key="3">
    <source>
        <dbReference type="ARBA" id="ARBA00022777"/>
    </source>
</evidence>
<dbReference type="SMART" id="SM00220">
    <property type="entry name" value="S_TKc"/>
    <property type="match status" value="1"/>
</dbReference>
<dbReference type="VEuPathDB" id="AmoebaDB:FDP41_011764"/>
<dbReference type="CDD" id="cd00180">
    <property type="entry name" value="PKc"/>
    <property type="match status" value="1"/>
</dbReference>
<dbReference type="PROSITE" id="PS00107">
    <property type="entry name" value="PROTEIN_KINASE_ATP"/>
    <property type="match status" value="1"/>
</dbReference>
<feature type="compositionally biased region" description="Low complexity" evidence="7">
    <location>
        <begin position="155"/>
        <end position="182"/>
    </location>
</feature>
<dbReference type="GeneID" id="68118979"/>
<proteinExistence type="inferred from homology"/>
<evidence type="ECO:0000256" key="2">
    <source>
        <dbReference type="ARBA" id="ARBA00022741"/>
    </source>
</evidence>
<dbReference type="GO" id="GO:0004672">
    <property type="term" value="F:protein kinase activity"/>
    <property type="evidence" value="ECO:0007669"/>
    <property type="project" value="InterPro"/>
</dbReference>
<comment type="caution">
    <text evidence="9">The sequence shown here is derived from an EMBL/GenBank/DDBJ whole genome shotgun (WGS) entry which is preliminary data.</text>
</comment>